<evidence type="ECO:0000256" key="1">
    <source>
        <dbReference type="SAM" id="MobiDB-lite"/>
    </source>
</evidence>
<feature type="compositionally biased region" description="Low complexity" evidence="1">
    <location>
        <begin position="8"/>
        <end position="17"/>
    </location>
</feature>
<evidence type="ECO:0000313" key="2">
    <source>
        <dbReference type="EMBL" id="WNC12637.1"/>
    </source>
</evidence>
<organism evidence="2 3">
    <name type="scientific">Brevibacillus brevis</name>
    <name type="common">Bacillus brevis</name>
    <dbReference type="NCBI Taxonomy" id="1393"/>
    <lineage>
        <taxon>Bacteria</taxon>
        <taxon>Bacillati</taxon>
        <taxon>Bacillota</taxon>
        <taxon>Bacilli</taxon>
        <taxon>Bacillales</taxon>
        <taxon>Paenibacillaceae</taxon>
        <taxon>Brevibacillus</taxon>
    </lineage>
</organism>
<keyword evidence="3" id="KW-1185">Reference proteome</keyword>
<proteinExistence type="predicted"/>
<dbReference type="RefSeq" id="WP_310764115.1">
    <property type="nucleotide sequence ID" value="NZ_CP134050.1"/>
</dbReference>
<evidence type="ECO:0000313" key="3">
    <source>
        <dbReference type="Proteomes" id="UP001256827"/>
    </source>
</evidence>
<dbReference type="EMBL" id="CP134050">
    <property type="protein sequence ID" value="WNC12637.1"/>
    <property type="molecule type" value="Genomic_DNA"/>
</dbReference>
<accession>A0ABY9SXT4</accession>
<feature type="region of interest" description="Disordered" evidence="1">
    <location>
        <begin position="1"/>
        <end position="56"/>
    </location>
</feature>
<dbReference type="Pfam" id="PF13217">
    <property type="entry name" value="DUF4025"/>
    <property type="match status" value="1"/>
</dbReference>
<sequence length="56" mass="6122">MKRDKEGQAAAGVQQAGETAMTESETMEQDGLATTQEQVSDVYKMGTIEDRGNRIE</sequence>
<reference evidence="2 3" key="1">
    <citation type="submission" date="2023-09" db="EMBL/GenBank/DDBJ databases">
        <title>Complete Genome and Methylome dissection of Bacillus brevis NEB573 original source of BbsI restriction endonuclease.</title>
        <authorList>
            <person name="Fomenkov A."/>
            <person name="Roberts R.D."/>
        </authorList>
    </citation>
    <scope>NUCLEOTIDE SEQUENCE [LARGE SCALE GENOMIC DNA]</scope>
    <source>
        <strain evidence="2 3">NEB573</strain>
    </source>
</reference>
<gene>
    <name evidence="2" type="ORF">RGB73_18090</name>
</gene>
<dbReference type="Proteomes" id="UP001256827">
    <property type="component" value="Chromosome"/>
</dbReference>
<feature type="compositionally biased region" description="Basic and acidic residues" evidence="1">
    <location>
        <begin position="47"/>
        <end position="56"/>
    </location>
</feature>
<name>A0ABY9SXT4_BREBE</name>
<dbReference type="InterPro" id="IPR025100">
    <property type="entry name" value="DUF4025"/>
</dbReference>
<protein>
    <submittedName>
        <fullName evidence="2">DUF4025 domain-containing protein</fullName>
    </submittedName>
</protein>